<sequence>MCVGIAIFCLSDWRWVASNEWYQSMFSRCRDAFVNGLRRNGGLDQCFVVIADHLSRTWRSTVNTPGL</sequence>
<name>Q4LBM4_PSESH</name>
<reference evidence="1" key="1">
    <citation type="journal article" date="2005" name="Curr. Biol.">
        <title>Exposure to host resistance mechanisms drives evolution of bacterial virulence in plants.</title>
        <authorList>
            <person name="Pitman A.R."/>
            <person name="Jackson R.W."/>
            <person name="Mansfield J.W."/>
            <person name="Kaitell V."/>
            <person name="Thwaites R."/>
            <person name="Arnold D.L."/>
        </authorList>
    </citation>
    <scope>NUCLEOTIDE SEQUENCE</scope>
    <source>
        <strain evidence="1">1302A</strain>
    </source>
</reference>
<accession>Q4LBM4</accession>
<gene>
    <name evidence="1" type="primary">pph33</name>
</gene>
<proteinExistence type="predicted"/>
<evidence type="ECO:0000313" key="1">
    <source>
        <dbReference type="EMBL" id="CAI36074.1"/>
    </source>
</evidence>
<dbReference type="EMBL" id="AJ870974">
    <property type="protein sequence ID" value="CAI36074.1"/>
    <property type="molecule type" value="Genomic_DNA"/>
</dbReference>
<organism evidence="1">
    <name type="scientific">Pseudomonas savastanoi pv. phaseolicola</name>
    <name type="common">Pseudomonas syringae pv. phaseolicola</name>
    <dbReference type="NCBI Taxonomy" id="319"/>
    <lineage>
        <taxon>Bacteria</taxon>
        <taxon>Pseudomonadati</taxon>
        <taxon>Pseudomonadota</taxon>
        <taxon>Gammaproteobacteria</taxon>
        <taxon>Pseudomonadales</taxon>
        <taxon>Pseudomonadaceae</taxon>
        <taxon>Pseudomonas</taxon>
    </lineage>
</organism>
<dbReference type="AlphaFoldDB" id="Q4LBM4"/>
<protein>
    <submittedName>
        <fullName evidence="1">Uncharacterized protein pph33</fullName>
    </submittedName>
</protein>